<dbReference type="InterPro" id="IPR045868">
    <property type="entry name" value="Znf_C3H13/40"/>
</dbReference>
<keyword evidence="1" id="KW-0862">Zinc</keyword>
<keyword evidence="1" id="KW-0479">Metal-binding</keyword>
<keyword evidence="1" id="KW-0863">Zinc-finger</keyword>
<gene>
    <name evidence="5" type="ORF">FPE_LOCUS7401</name>
</gene>
<feature type="domain" description="C3H1-type" evidence="4">
    <location>
        <begin position="6"/>
        <end position="32"/>
    </location>
</feature>
<dbReference type="Proteomes" id="UP000834106">
    <property type="component" value="Chromosome 4"/>
</dbReference>
<keyword evidence="6" id="KW-1185">Reference proteome</keyword>
<dbReference type="PANTHER" id="PTHR38160:SF1">
    <property type="entry name" value="ZINC FINGER CCCH DOMAIN-CONTAINING PROTEIN 40"/>
    <property type="match status" value="1"/>
</dbReference>
<feature type="compositionally biased region" description="Basic and acidic residues" evidence="3">
    <location>
        <begin position="263"/>
        <end position="279"/>
    </location>
</feature>
<protein>
    <recommendedName>
        <fullName evidence="4">C3H1-type domain-containing protein</fullName>
    </recommendedName>
</protein>
<reference evidence="5" key="1">
    <citation type="submission" date="2023-05" db="EMBL/GenBank/DDBJ databases">
        <authorList>
            <person name="Huff M."/>
        </authorList>
    </citation>
    <scope>NUCLEOTIDE SEQUENCE</scope>
</reference>
<feature type="coiled-coil region" evidence="2">
    <location>
        <begin position="156"/>
        <end position="221"/>
    </location>
</feature>
<dbReference type="PANTHER" id="PTHR38160">
    <property type="entry name" value="ZINC FINGER CCCH DOMAIN-CONTAINING PROTEIN 40"/>
    <property type="match status" value="1"/>
</dbReference>
<dbReference type="EMBL" id="OU503039">
    <property type="protein sequence ID" value="CAI9759971.1"/>
    <property type="molecule type" value="Genomic_DNA"/>
</dbReference>
<proteinExistence type="predicted"/>
<dbReference type="PROSITE" id="PS50103">
    <property type="entry name" value="ZF_C3H1"/>
    <property type="match status" value="1"/>
</dbReference>
<dbReference type="GO" id="GO:0008270">
    <property type="term" value="F:zinc ion binding"/>
    <property type="evidence" value="ECO:0007669"/>
    <property type="project" value="UniProtKB-KW"/>
</dbReference>
<dbReference type="InterPro" id="IPR000571">
    <property type="entry name" value="Znf_CCCH"/>
</dbReference>
<organism evidence="5 6">
    <name type="scientific">Fraxinus pennsylvanica</name>
    <dbReference type="NCBI Taxonomy" id="56036"/>
    <lineage>
        <taxon>Eukaryota</taxon>
        <taxon>Viridiplantae</taxon>
        <taxon>Streptophyta</taxon>
        <taxon>Embryophyta</taxon>
        <taxon>Tracheophyta</taxon>
        <taxon>Spermatophyta</taxon>
        <taxon>Magnoliopsida</taxon>
        <taxon>eudicotyledons</taxon>
        <taxon>Gunneridae</taxon>
        <taxon>Pentapetalae</taxon>
        <taxon>asterids</taxon>
        <taxon>lamiids</taxon>
        <taxon>Lamiales</taxon>
        <taxon>Oleaceae</taxon>
        <taxon>Oleeae</taxon>
        <taxon>Fraxinus</taxon>
    </lineage>
</organism>
<feature type="zinc finger region" description="C3H1-type" evidence="1">
    <location>
        <begin position="6"/>
        <end position="32"/>
    </location>
</feature>
<keyword evidence="2" id="KW-0175">Coiled coil</keyword>
<feature type="region of interest" description="Disordered" evidence="3">
    <location>
        <begin position="49"/>
        <end position="126"/>
    </location>
</feature>
<accession>A0AAD2DQH8</accession>
<evidence type="ECO:0000313" key="6">
    <source>
        <dbReference type="Proteomes" id="UP000834106"/>
    </source>
</evidence>
<sequence length="429" mass="48750">MVEKKLFKTKLCLLYQKGRCNRQYCNYAHGSAELRRSFNGRQDYRGRDLRERLDRRHSPLRRYSPEGDTRARHVSHGDSPRSLGKRIDGKERNRQQADVHSDYSGGFKMSDGTEDQTRDKSQTSFDSRNLLDDKLRQMQSDIIKLDHDKQQLEIFLEEKVQEADSLNLGIQELEMQLSKEKEECKRITSKMKKFIKAQGRHLRLQEELKRSQAQLKKLGEQLGSDATGLRANEDDININTMSDYEIADEPLKDASPLKKRTRVHLEPRDISNQENPTRGDKLAKLSRRHMHHLQSSYIKESEAYGDANNGHKQSAHGEEARKGVNTLDIALPDKSKASESGLPLPPTGMAAHAVDEDAEVVEMEEKAHVVAAASTGTGTEVAFKIPCLPFMLPPPPPLIPQNVYIQYKGDDENVDIDGPDEEMVEVDIV</sequence>
<evidence type="ECO:0000313" key="5">
    <source>
        <dbReference type="EMBL" id="CAI9759971.1"/>
    </source>
</evidence>
<evidence type="ECO:0000256" key="2">
    <source>
        <dbReference type="SAM" id="Coils"/>
    </source>
</evidence>
<evidence type="ECO:0000256" key="1">
    <source>
        <dbReference type="PROSITE-ProRule" id="PRU00723"/>
    </source>
</evidence>
<feature type="region of interest" description="Disordered" evidence="3">
    <location>
        <begin position="247"/>
        <end position="279"/>
    </location>
</feature>
<feature type="region of interest" description="Disordered" evidence="3">
    <location>
        <begin position="301"/>
        <end position="320"/>
    </location>
</feature>
<dbReference type="AlphaFoldDB" id="A0AAD2DQH8"/>
<evidence type="ECO:0000259" key="4">
    <source>
        <dbReference type="PROSITE" id="PS50103"/>
    </source>
</evidence>
<name>A0AAD2DQH8_9LAMI</name>
<feature type="compositionally biased region" description="Basic and acidic residues" evidence="3">
    <location>
        <begin position="49"/>
        <end position="101"/>
    </location>
</feature>
<dbReference type="Gene3D" id="4.10.1000.10">
    <property type="entry name" value="Zinc finger, CCCH-type"/>
    <property type="match status" value="1"/>
</dbReference>
<evidence type="ECO:0000256" key="3">
    <source>
        <dbReference type="SAM" id="MobiDB-lite"/>
    </source>
</evidence>